<evidence type="ECO:0000256" key="12">
    <source>
        <dbReference type="ARBA" id="ARBA00052293"/>
    </source>
</evidence>
<name>A0A367LHM9_9HYPO</name>
<feature type="region of interest" description="Disordered" evidence="14">
    <location>
        <begin position="268"/>
        <end position="448"/>
    </location>
</feature>
<evidence type="ECO:0000256" key="3">
    <source>
        <dbReference type="ARBA" id="ARBA00022490"/>
    </source>
</evidence>
<comment type="caution">
    <text evidence="15">The sequence shown here is derived from an EMBL/GenBank/DDBJ whole genome shotgun (WGS) entry which is preliminary data.</text>
</comment>
<organism evidence="15 16">
    <name type="scientific">Ophiocordyceps polyrhachis-furcata BCC 54312</name>
    <dbReference type="NCBI Taxonomy" id="1330021"/>
    <lineage>
        <taxon>Eukaryota</taxon>
        <taxon>Fungi</taxon>
        <taxon>Dikarya</taxon>
        <taxon>Ascomycota</taxon>
        <taxon>Pezizomycotina</taxon>
        <taxon>Sordariomycetes</taxon>
        <taxon>Hypocreomycetidae</taxon>
        <taxon>Hypocreales</taxon>
        <taxon>Ophiocordycipitaceae</taxon>
        <taxon>Ophiocordyceps</taxon>
    </lineage>
</organism>
<evidence type="ECO:0000256" key="14">
    <source>
        <dbReference type="SAM" id="MobiDB-lite"/>
    </source>
</evidence>
<proteinExistence type="inferred from homology"/>
<dbReference type="Pfam" id="PF01501">
    <property type="entry name" value="Glyco_transf_8"/>
    <property type="match status" value="1"/>
</dbReference>
<feature type="compositionally biased region" description="Pro residues" evidence="14">
    <location>
        <begin position="410"/>
        <end position="420"/>
    </location>
</feature>
<dbReference type="InterPro" id="IPR029044">
    <property type="entry name" value="Nucleotide-diphossugar_trans"/>
</dbReference>
<protein>
    <recommendedName>
        <fullName evidence="10">glycogenin glucosyltransferase</fullName>
        <ecNumber evidence="10">2.4.1.186</ecNumber>
    </recommendedName>
</protein>
<dbReference type="InterPro" id="IPR050587">
    <property type="entry name" value="GNT1/Glycosyltrans_8"/>
</dbReference>
<feature type="compositionally biased region" description="Pro residues" evidence="14">
    <location>
        <begin position="428"/>
        <end position="443"/>
    </location>
</feature>
<keyword evidence="4" id="KW-0808">Transferase</keyword>
<dbReference type="FunFam" id="3.90.550.10:FF:000092">
    <property type="entry name" value="Glycogenin 2"/>
    <property type="match status" value="1"/>
</dbReference>
<evidence type="ECO:0000256" key="13">
    <source>
        <dbReference type="ARBA" id="ARBA00057883"/>
    </source>
</evidence>
<comment type="catalytic activity">
    <reaction evidence="12">
        <text>L-tyrosyl-[glycogenin] + UDP-alpha-D-glucose = alpha-D-glucosyl-L-tyrosyl-[glycogenin] + UDP + H(+)</text>
        <dbReference type="Rhea" id="RHEA:23360"/>
        <dbReference type="Rhea" id="RHEA-COMP:14604"/>
        <dbReference type="Rhea" id="RHEA-COMP:14605"/>
        <dbReference type="ChEBI" id="CHEBI:15378"/>
        <dbReference type="ChEBI" id="CHEBI:46858"/>
        <dbReference type="ChEBI" id="CHEBI:58223"/>
        <dbReference type="ChEBI" id="CHEBI:58885"/>
        <dbReference type="ChEBI" id="CHEBI:140573"/>
        <dbReference type="EC" id="2.4.1.186"/>
    </reaction>
</comment>
<comment type="catalytic activity">
    <reaction evidence="11">
        <text>[1,4-alpha-D-glucosyl](n)-L-tyrosyl-[glycogenin] + UDP-alpha-D-glucose = [1,4-alpha-D-glucosyl](n+1)-L-tyrosyl-[glycogenin] + UDP + H(+)</text>
        <dbReference type="Rhea" id="RHEA:56560"/>
        <dbReference type="Rhea" id="RHEA-COMP:14606"/>
        <dbReference type="Rhea" id="RHEA-COMP:14607"/>
        <dbReference type="ChEBI" id="CHEBI:15378"/>
        <dbReference type="ChEBI" id="CHEBI:58223"/>
        <dbReference type="ChEBI" id="CHEBI:58885"/>
        <dbReference type="ChEBI" id="CHEBI:140574"/>
        <dbReference type="EC" id="2.4.1.186"/>
    </reaction>
</comment>
<feature type="region of interest" description="Disordered" evidence="14">
    <location>
        <begin position="638"/>
        <end position="703"/>
    </location>
</feature>
<keyword evidence="16" id="KW-1185">Reference proteome</keyword>
<comment type="subcellular location">
    <subcellularLocation>
        <location evidence="2">Cytoplasm</location>
    </subcellularLocation>
</comment>
<comment type="function">
    <text evidence="13">Self-glucosylating initiator of glycogen synthesis. It catalyzes the formation of a short alpha (1,4)-glucosyl chain covalently attached via a glucose 1-O-tyrosyl linkage to internal tyrosine residues and these chains act as primers for the elongation reaction catalyzed by glycogen synthase.</text>
</comment>
<evidence type="ECO:0000313" key="15">
    <source>
        <dbReference type="EMBL" id="RCI13944.1"/>
    </source>
</evidence>
<feature type="compositionally biased region" description="Polar residues" evidence="14">
    <location>
        <begin position="273"/>
        <end position="290"/>
    </location>
</feature>
<comment type="cofactor">
    <cofactor evidence="1">
        <name>Mn(2+)</name>
        <dbReference type="ChEBI" id="CHEBI:29035"/>
    </cofactor>
</comment>
<gene>
    <name evidence="15" type="ORF">L249_8183</name>
</gene>
<feature type="compositionally biased region" description="Pro residues" evidence="14">
    <location>
        <begin position="353"/>
        <end position="363"/>
    </location>
</feature>
<keyword evidence="7" id="KW-0325">Glycoprotein</keyword>
<evidence type="ECO:0000256" key="9">
    <source>
        <dbReference type="ARBA" id="ARBA00038162"/>
    </source>
</evidence>
<comment type="similarity">
    <text evidence="9">Belongs to the glycosyltransferase 8 family. Glycogenin subfamily.</text>
</comment>
<accession>A0A367LHM9</accession>
<feature type="compositionally biased region" description="Basic and acidic residues" evidence="14">
    <location>
        <begin position="478"/>
        <end position="490"/>
    </location>
</feature>
<sequence>MPRDSTMTGERVYATLLLGDGYLSGALVLAHSLRDTGTAYKLAVLVTLDSVSAHAIAQLRLSLLSTNSKVTDQAVYDYILPVPRISNHHGANLHLMNRPDLHSAFTKINLWKQMQFDKIVYMDADVVVYRAPDELFDLPHAFAAAPDTGWPDLFNSGVMVLTPNMGDFYAMLAMAERGISFDGADQGLLNMHFGRAFHRLPFTYNVTPSAHYQYLPAYRHFRSSIDAVHFIGPNKPWFGGRDAPCNSSPYDEMVGRWWAVHDRHYRDRHTPDAPSSQDESQPTSVSTCHASSEAHEQDYREPAVVTQERQVSGETLRASSPAIPQQAHDHGAGPWPTAVSGVQASEPHHNQTPLPPPPPPPPTQTSGHRPEPLPMSTWDASRQPPPQNSKPEAIDFPSTHYEMSQDTKPFVPPARYPSPPKDMWYPVPQKPPAHPAASPPPIFPWEGNRPKPARVFVCRELETSQSAQVPRAQSTTGREPEAEGSMEEKAATTSQSEPQSPVTPSVRVTPSDPWTSFPRLNAWDDMPEIGRYVDGLKMHRRAKSQGAAVGGMKLPDLRPRTMRLTDFPSETERPSLPVTPAPVHRVSYWGGDESDRGVGDEAKQPVPSAEGVPLQTEWDPAEQLQKLAKQQSEAILRKLAAAEGGQQQQQQQQSSSPSSSSSSSYTRGGSVIPLRPLPFGSEPRAVSSPQQLSGRGGGSRGRG</sequence>
<dbReference type="SUPFAM" id="SSF53448">
    <property type="entry name" value="Nucleotide-diphospho-sugar transferases"/>
    <property type="match status" value="1"/>
</dbReference>
<dbReference type="GO" id="GO:0005978">
    <property type="term" value="P:glycogen biosynthetic process"/>
    <property type="evidence" value="ECO:0007669"/>
    <property type="project" value="UniProtKB-KW"/>
</dbReference>
<feature type="compositionally biased region" description="Polar residues" evidence="14">
    <location>
        <begin position="463"/>
        <end position="477"/>
    </location>
</feature>
<feature type="compositionally biased region" description="Basic and acidic residues" evidence="14">
    <location>
        <begin position="292"/>
        <end position="301"/>
    </location>
</feature>
<evidence type="ECO:0000256" key="11">
    <source>
        <dbReference type="ARBA" id="ARBA00050886"/>
    </source>
</evidence>
<evidence type="ECO:0000256" key="1">
    <source>
        <dbReference type="ARBA" id="ARBA00001936"/>
    </source>
</evidence>
<dbReference type="GO" id="GO:0008466">
    <property type="term" value="F:glycogenin glucosyltransferase activity"/>
    <property type="evidence" value="ECO:0007669"/>
    <property type="project" value="UniProtKB-EC"/>
</dbReference>
<dbReference type="GO" id="GO:0005737">
    <property type="term" value="C:cytoplasm"/>
    <property type="evidence" value="ECO:0007669"/>
    <property type="project" value="UniProtKB-SubCell"/>
</dbReference>
<keyword evidence="5" id="KW-0479">Metal-binding</keyword>
<dbReference type="InterPro" id="IPR002495">
    <property type="entry name" value="Glyco_trans_8"/>
</dbReference>
<evidence type="ECO:0000313" key="16">
    <source>
        <dbReference type="Proteomes" id="UP000253664"/>
    </source>
</evidence>
<dbReference type="Gene3D" id="3.90.550.10">
    <property type="entry name" value="Spore Coat Polysaccharide Biosynthesis Protein SpsA, Chain A"/>
    <property type="match status" value="1"/>
</dbReference>
<feature type="region of interest" description="Disordered" evidence="14">
    <location>
        <begin position="461"/>
        <end position="521"/>
    </location>
</feature>
<dbReference type="EC" id="2.4.1.186" evidence="10"/>
<dbReference type="Proteomes" id="UP000253664">
    <property type="component" value="Unassembled WGS sequence"/>
</dbReference>
<dbReference type="AlphaFoldDB" id="A0A367LHM9"/>
<dbReference type="GO" id="GO:0046872">
    <property type="term" value="F:metal ion binding"/>
    <property type="evidence" value="ECO:0007669"/>
    <property type="project" value="UniProtKB-KW"/>
</dbReference>
<dbReference type="OrthoDB" id="2014201at2759"/>
<evidence type="ECO:0000256" key="7">
    <source>
        <dbReference type="ARBA" id="ARBA00023180"/>
    </source>
</evidence>
<dbReference type="EMBL" id="LKCN02000005">
    <property type="protein sequence ID" value="RCI13944.1"/>
    <property type="molecule type" value="Genomic_DNA"/>
</dbReference>
<keyword evidence="8" id="KW-0464">Manganese</keyword>
<evidence type="ECO:0000256" key="2">
    <source>
        <dbReference type="ARBA" id="ARBA00004496"/>
    </source>
</evidence>
<keyword evidence="3" id="KW-0963">Cytoplasm</keyword>
<feature type="compositionally biased region" description="Gly residues" evidence="14">
    <location>
        <begin position="694"/>
        <end position="703"/>
    </location>
</feature>
<feature type="region of interest" description="Disordered" evidence="14">
    <location>
        <begin position="566"/>
        <end position="626"/>
    </location>
</feature>
<evidence type="ECO:0000256" key="6">
    <source>
        <dbReference type="ARBA" id="ARBA00023056"/>
    </source>
</evidence>
<evidence type="ECO:0000256" key="4">
    <source>
        <dbReference type="ARBA" id="ARBA00022679"/>
    </source>
</evidence>
<feature type="compositionally biased region" description="Basic and acidic residues" evidence="14">
    <location>
        <begin position="593"/>
        <end position="603"/>
    </location>
</feature>
<feature type="compositionally biased region" description="Polar residues" evidence="14">
    <location>
        <begin position="491"/>
        <end position="514"/>
    </location>
</feature>
<keyword evidence="6" id="KW-0320">Glycogen biosynthesis</keyword>
<feature type="compositionally biased region" description="Low complexity" evidence="14">
    <location>
        <begin position="646"/>
        <end position="664"/>
    </location>
</feature>
<reference evidence="15 16" key="1">
    <citation type="journal article" date="2015" name="BMC Genomics">
        <title>Insights from the genome of Ophiocordyceps polyrhachis-furcata to pathogenicity and host specificity in insect fungi.</title>
        <authorList>
            <person name="Wichadakul D."/>
            <person name="Kobmoo N."/>
            <person name="Ingsriswang S."/>
            <person name="Tangphatsornruang S."/>
            <person name="Chantasingh D."/>
            <person name="Luangsa-ard J.J."/>
            <person name="Eurwilaichitr L."/>
        </authorList>
    </citation>
    <scope>NUCLEOTIDE SEQUENCE [LARGE SCALE GENOMIC DNA]</scope>
    <source>
        <strain evidence="15 16">BCC 54312</strain>
    </source>
</reference>
<dbReference type="STRING" id="1330021.A0A367LHM9"/>
<evidence type="ECO:0000256" key="5">
    <source>
        <dbReference type="ARBA" id="ARBA00022723"/>
    </source>
</evidence>
<dbReference type="PANTHER" id="PTHR11183">
    <property type="entry name" value="GLYCOGENIN SUBFAMILY MEMBER"/>
    <property type="match status" value="1"/>
</dbReference>
<evidence type="ECO:0000256" key="10">
    <source>
        <dbReference type="ARBA" id="ARBA00038934"/>
    </source>
</evidence>
<evidence type="ECO:0000256" key="8">
    <source>
        <dbReference type="ARBA" id="ARBA00023211"/>
    </source>
</evidence>
<dbReference type="CDD" id="cd02537">
    <property type="entry name" value="GT8_Glycogenin"/>
    <property type="match status" value="1"/>
</dbReference>